<feature type="compositionally biased region" description="Polar residues" evidence="1">
    <location>
        <begin position="570"/>
        <end position="582"/>
    </location>
</feature>
<feature type="compositionally biased region" description="Polar residues" evidence="1">
    <location>
        <begin position="744"/>
        <end position="754"/>
    </location>
</feature>
<feature type="compositionally biased region" description="Basic residues" evidence="1">
    <location>
        <begin position="734"/>
        <end position="743"/>
    </location>
</feature>
<accession>A0A5C3QCY9</accession>
<feature type="compositionally biased region" description="Acidic residues" evidence="1">
    <location>
        <begin position="219"/>
        <end position="228"/>
    </location>
</feature>
<feature type="region of interest" description="Disordered" evidence="1">
    <location>
        <begin position="291"/>
        <end position="360"/>
    </location>
</feature>
<sequence>MPPSSGSINNSTNSYLPSTPSSGSTAITPISPFSNPSVHSEATSDEVPDLGAFPLVFRALNNLQPIRVPNVSLNQATTTSNDHHHLYSTTSSNQATNSFSRPSSNSNFTNPITATNASEPRSTVWAYPGITSYLASATVATASSGSSTQINTAGDDLRSPYTFPQRSQHALRCTHTLHDSDLEDDDDVFLDIGTGRSQHAPGFRPTLHGMPPGRREQEYDTESTAPDEDAQRLVEIESLDEHESYLSSSSLRAQHKGHLAQEAETVDDEEEAIVYVYDSDDLNEMRARRDRVAVEEDDSTDLDLGLDPVITNPTSTLDMNTTTTTPAQAGDSANSSYDEDDDDEEDETDDYDDSDDRIPPLYSHHILAHSRSHHTLTHSHSMPLHHTLAHSPLLLMPDLGMLDSALSYLASERQRFVSTRKVEPVTAPDTPLSSLTTTTTKNNKLFSNDAEVEIVLTEDFSARRKAETAPVTPAPPFLPASLRKRKRRKKARKVPITGTSSALPGVEADGEGKGEAEEEEGGGLDMDTVSVPTKKKTKKKKAEEGEESGEPRRSPSYAPAVMQILKHTRSTPTLNRHTSTSKAAVAAQDEAGIEDAAPEPETEDSPTEGRKKKTTKAMRPGRKERERLRVVQANDQSDSQVDPDPVDLLDEQEFNMDVLGLLTQKLLAAFPGDKHTLKGAVDGLSRRVIHYGSESAGESGVEKGGQEPYVHVFIDHSNILIGMLNHTRKRPGLHLHRGHHRRQPSATSSMTAVSQSLPTTSVLSSAMHVKAQKNTSVFLKQPQLITAVYTSQIYPSPTSPGSSSASFTSPVTRQLKQTSPLISVPGIANPMSPRKGSPAGHKRHLCHAALALILERGRNVTRRVCVASSPLHQPKESMEQLGYDFKTLKRVLVDEVGLGSGVSTGNVTPFPPKGNVTPSAVGKGSATPSTLPASASGLPSPFSGGSAVSSPITIKKGKKGHYRKQSSVSYDESDSSHLPTHLERPHPAHSISFPPAQPQTATPTRPRYHEQGVDELLQLKLHQSLNTTDTAPPPGSTIVLATGDGNAGEFNEEGFVGPVSVALRRGWRVELYAWEDGLSRVWKREFGEWMDDGRKGGKGQEKDPRRGMFRIVGLEQFGGELVKYV</sequence>
<feature type="compositionally biased region" description="Basic residues" evidence="1">
    <location>
        <begin position="482"/>
        <end position="493"/>
    </location>
</feature>
<feature type="compositionally biased region" description="Low complexity" evidence="1">
    <location>
        <begin position="96"/>
        <end position="111"/>
    </location>
</feature>
<feature type="region of interest" description="Disordered" evidence="1">
    <location>
        <begin position="194"/>
        <end position="229"/>
    </location>
</feature>
<protein>
    <submittedName>
        <fullName evidence="2">Uncharacterized protein</fullName>
    </submittedName>
</protein>
<feature type="region of interest" description="Disordered" evidence="1">
    <location>
        <begin position="901"/>
        <end position="1006"/>
    </location>
</feature>
<proteinExistence type="predicted"/>
<dbReference type="EMBL" id="ML178840">
    <property type="protein sequence ID" value="TFK98290.1"/>
    <property type="molecule type" value="Genomic_DNA"/>
</dbReference>
<evidence type="ECO:0000313" key="2">
    <source>
        <dbReference type="EMBL" id="TFK98290.1"/>
    </source>
</evidence>
<dbReference type="CDD" id="cd18724">
    <property type="entry name" value="PIN_LabA-like"/>
    <property type="match status" value="1"/>
</dbReference>
<feature type="compositionally biased region" description="Acidic residues" evidence="1">
    <location>
        <begin position="591"/>
        <end position="606"/>
    </location>
</feature>
<feature type="region of interest" description="Disordered" evidence="1">
    <location>
        <begin position="80"/>
        <end position="115"/>
    </location>
</feature>
<feature type="region of interest" description="Disordered" evidence="1">
    <location>
        <begin position="462"/>
        <end position="626"/>
    </location>
</feature>
<dbReference type="AlphaFoldDB" id="A0A5C3QCY9"/>
<feature type="compositionally biased region" description="Acidic residues" evidence="1">
    <location>
        <begin position="337"/>
        <end position="355"/>
    </location>
</feature>
<feature type="region of interest" description="Disordered" evidence="1">
    <location>
        <begin position="734"/>
        <end position="754"/>
    </location>
</feature>
<feature type="compositionally biased region" description="Basic residues" evidence="1">
    <location>
        <begin position="955"/>
        <end position="964"/>
    </location>
</feature>
<feature type="compositionally biased region" description="Low complexity" evidence="1">
    <location>
        <begin position="925"/>
        <end position="936"/>
    </location>
</feature>
<feature type="compositionally biased region" description="Low complexity" evidence="1">
    <location>
        <begin position="311"/>
        <end position="336"/>
    </location>
</feature>
<evidence type="ECO:0000256" key="1">
    <source>
        <dbReference type="SAM" id="MobiDB-lite"/>
    </source>
</evidence>
<evidence type="ECO:0000313" key="3">
    <source>
        <dbReference type="Proteomes" id="UP000305067"/>
    </source>
</evidence>
<gene>
    <name evidence="2" type="ORF">BDV98DRAFT_606872</name>
</gene>
<feature type="region of interest" description="Disordered" evidence="1">
    <location>
        <begin position="1"/>
        <end position="45"/>
    </location>
</feature>
<feature type="compositionally biased region" description="Basic residues" evidence="1">
    <location>
        <begin position="610"/>
        <end position="620"/>
    </location>
</feature>
<reference evidence="2 3" key="1">
    <citation type="journal article" date="2019" name="Nat. Ecol. Evol.">
        <title>Megaphylogeny resolves global patterns of mushroom evolution.</title>
        <authorList>
            <person name="Varga T."/>
            <person name="Krizsan K."/>
            <person name="Foldi C."/>
            <person name="Dima B."/>
            <person name="Sanchez-Garcia M."/>
            <person name="Sanchez-Ramirez S."/>
            <person name="Szollosi G.J."/>
            <person name="Szarkandi J.G."/>
            <person name="Papp V."/>
            <person name="Albert L."/>
            <person name="Andreopoulos W."/>
            <person name="Angelini C."/>
            <person name="Antonin V."/>
            <person name="Barry K.W."/>
            <person name="Bougher N.L."/>
            <person name="Buchanan P."/>
            <person name="Buyck B."/>
            <person name="Bense V."/>
            <person name="Catcheside P."/>
            <person name="Chovatia M."/>
            <person name="Cooper J."/>
            <person name="Damon W."/>
            <person name="Desjardin D."/>
            <person name="Finy P."/>
            <person name="Geml J."/>
            <person name="Haridas S."/>
            <person name="Hughes K."/>
            <person name="Justo A."/>
            <person name="Karasinski D."/>
            <person name="Kautmanova I."/>
            <person name="Kiss B."/>
            <person name="Kocsube S."/>
            <person name="Kotiranta H."/>
            <person name="LaButti K.M."/>
            <person name="Lechner B.E."/>
            <person name="Liimatainen K."/>
            <person name="Lipzen A."/>
            <person name="Lukacs Z."/>
            <person name="Mihaltcheva S."/>
            <person name="Morgado L.N."/>
            <person name="Niskanen T."/>
            <person name="Noordeloos M.E."/>
            <person name="Ohm R.A."/>
            <person name="Ortiz-Santana B."/>
            <person name="Ovrebo C."/>
            <person name="Racz N."/>
            <person name="Riley R."/>
            <person name="Savchenko A."/>
            <person name="Shiryaev A."/>
            <person name="Soop K."/>
            <person name="Spirin V."/>
            <person name="Szebenyi C."/>
            <person name="Tomsovsky M."/>
            <person name="Tulloss R.E."/>
            <person name="Uehling J."/>
            <person name="Grigoriev I.V."/>
            <person name="Vagvolgyi C."/>
            <person name="Papp T."/>
            <person name="Martin F.M."/>
            <person name="Miettinen O."/>
            <person name="Hibbett D.S."/>
            <person name="Nagy L.G."/>
        </authorList>
    </citation>
    <scope>NUCLEOTIDE SEQUENCE [LARGE SCALE GENOMIC DNA]</scope>
    <source>
        <strain evidence="2 3">CBS 309.79</strain>
    </source>
</reference>
<dbReference type="Proteomes" id="UP000305067">
    <property type="component" value="Unassembled WGS sequence"/>
</dbReference>
<keyword evidence="3" id="KW-1185">Reference proteome</keyword>
<organism evidence="2 3">
    <name type="scientific">Pterulicium gracile</name>
    <dbReference type="NCBI Taxonomy" id="1884261"/>
    <lineage>
        <taxon>Eukaryota</taxon>
        <taxon>Fungi</taxon>
        <taxon>Dikarya</taxon>
        <taxon>Basidiomycota</taxon>
        <taxon>Agaricomycotina</taxon>
        <taxon>Agaricomycetes</taxon>
        <taxon>Agaricomycetidae</taxon>
        <taxon>Agaricales</taxon>
        <taxon>Pleurotineae</taxon>
        <taxon>Pterulaceae</taxon>
        <taxon>Pterulicium</taxon>
    </lineage>
</organism>
<dbReference type="STRING" id="1884261.A0A5C3QCY9"/>
<feature type="compositionally biased region" description="Polar residues" evidence="1">
    <location>
        <begin position="1"/>
        <end position="41"/>
    </location>
</feature>
<name>A0A5C3QCY9_9AGAR</name>
<dbReference type="OrthoDB" id="5590473at2759"/>